<dbReference type="InterPro" id="IPR001437">
    <property type="entry name" value="Tscrpt_elong_fac_GreA/B_C"/>
</dbReference>
<organism evidence="12 13">
    <name type="scientific">Candidatus Azambacteria bacterium GW2011_GWB1_42_17</name>
    <dbReference type="NCBI Taxonomy" id="1618615"/>
    <lineage>
        <taxon>Bacteria</taxon>
        <taxon>Candidatus Azamiibacteriota</taxon>
    </lineage>
</organism>
<comment type="similarity">
    <text evidence="1 8 9">Belongs to the GreA/GreB family.</text>
</comment>
<evidence type="ECO:0000259" key="11">
    <source>
        <dbReference type="Pfam" id="PF03449"/>
    </source>
</evidence>
<feature type="coiled-coil region" evidence="8">
    <location>
        <begin position="12"/>
        <end position="72"/>
    </location>
</feature>
<evidence type="ECO:0000256" key="1">
    <source>
        <dbReference type="ARBA" id="ARBA00008213"/>
    </source>
</evidence>
<keyword evidence="12" id="KW-0648">Protein biosynthesis</keyword>
<dbReference type="FunFam" id="1.10.287.180:FF:000001">
    <property type="entry name" value="Transcription elongation factor GreA"/>
    <property type="match status" value="1"/>
</dbReference>
<dbReference type="GO" id="GO:0006354">
    <property type="term" value="P:DNA-templated transcription elongation"/>
    <property type="evidence" value="ECO:0007669"/>
    <property type="project" value="TreeGrafter"/>
</dbReference>
<comment type="function">
    <text evidence="6 8 9">Necessary for efficient RNA polymerase transcription elongation past template-encoded arresting sites. The arresting sites in DNA have the property of trapping a certain fraction of elongating RNA polymerases that pass through, resulting in locked ternary complexes. Cleavage of the nascent transcript by cleavage factors such as GreA or GreB allows the resumption of elongation from the new 3'terminus. GreA releases sequences of 2 to 3 nucleotides.</text>
</comment>
<dbReference type="Pfam" id="PF01272">
    <property type="entry name" value="GreA_GreB"/>
    <property type="match status" value="1"/>
</dbReference>
<evidence type="ECO:0000313" key="13">
    <source>
        <dbReference type="Proteomes" id="UP000033986"/>
    </source>
</evidence>
<dbReference type="Gene3D" id="1.10.287.180">
    <property type="entry name" value="Transcription elongation factor, GreA/GreB, N-terminal domain"/>
    <property type="match status" value="1"/>
</dbReference>
<dbReference type="PANTHER" id="PTHR30437">
    <property type="entry name" value="TRANSCRIPTION ELONGATION FACTOR GREA"/>
    <property type="match status" value="1"/>
</dbReference>
<evidence type="ECO:0000256" key="6">
    <source>
        <dbReference type="ARBA" id="ARBA00024916"/>
    </source>
</evidence>
<dbReference type="FunFam" id="3.10.50.30:FF:000001">
    <property type="entry name" value="Transcription elongation factor GreA"/>
    <property type="match status" value="1"/>
</dbReference>
<dbReference type="Pfam" id="PF03449">
    <property type="entry name" value="GreA_GreB_N"/>
    <property type="match status" value="1"/>
</dbReference>
<evidence type="ECO:0000256" key="8">
    <source>
        <dbReference type="HAMAP-Rule" id="MF_00105"/>
    </source>
</evidence>
<dbReference type="HAMAP" id="MF_00105">
    <property type="entry name" value="GreA_GreB"/>
    <property type="match status" value="1"/>
</dbReference>
<dbReference type="PATRIC" id="fig|1618615.3.peg.319"/>
<evidence type="ECO:0000256" key="5">
    <source>
        <dbReference type="ARBA" id="ARBA00023163"/>
    </source>
</evidence>
<protein>
    <recommendedName>
        <fullName evidence="2 8">Transcription elongation factor GreA</fullName>
    </recommendedName>
    <alternativeName>
        <fullName evidence="7 8">Transcript cleavage factor GreA</fullName>
    </alternativeName>
</protein>
<dbReference type="PANTHER" id="PTHR30437:SF4">
    <property type="entry name" value="TRANSCRIPTION ELONGATION FACTOR GREA"/>
    <property type="match status" value="1"/>
</dbReference>
<keyword evidence="3 8" id="KW-0805">Transcription regulation</keyword>
<reference evidence="12 13" key="1">
    <citation type="journal article" date="2015" name="Nature">
        <title>rRNA introns, odd ribosomes, and small enigmatic genomes across a large radiation of phyla.</title>
        <authorList>
            <person name="Brown C.T."/>
            <person name="Hug L.A."/>
            <person name="Thomas B.C."/>
            <person name="Sharon I."/>
            <person name="Castelle C.J."/>
            <person name="Singh A."/>
            <person name="Wilkins M.J."/>
            <person name="Williams K.H."/>
            <person name="Banfield J.F."/>
        </authorList>
    </citation>
    <scope>NUCLEOTIDE SEQUENCE [LARGE SCALE GENOMIC DNA]</scope>
</reference>
<keyword evidence="4 8" id="KW-0238">DNA-binding</keyword>
<dbReference type="SUPFAM" id="SSF46557">
    <property type="entry name" value="GreA transcript cleavage protein, N-terminal domain"/>
    <property type="match status" value="1"/>
</dbReference>
<evidence type="ECO:0000256" key="9">
    <source>
        <dbReference type="RuleBase" id="RU000556"/>
    </source>
</evidence>
<feature type="domain" description="Transcription elongation factor GreA/GreB C-terminal" evidence="10">
    <location>
        <begin position="81"/>
        <end position="154"/>
    </location>
</feature>
<dbReference type="InterPro" id="IPR036953">
    <property type="entry name" value="GreA/GreB_C_sf"/>
</dbReference>
<evidence type="ECO:0000256" key="2">
    <source>
        <dbReference type="ARBA" id="ARBA00013729"/>
    </source>
</evidence>
<dbReference type="EMBL" id="LCDB01000009">
    <property type="protein sequence ID" value="KKS44385.1"/>
    <property type="molecule type" value="Genomic_DNA"/>
</dbReference>
<proteinExistence type="inferred from homology"/>
<dbReference type="InterPro" id="IPR023459">
    <property type="entry name" value="Tscrpt_elong_fac_GreA/B_fam"/>
</dbReference>
<dbReference type="PROSITE" id="PS00829">
    <property type="entry name" value="GREAB_1"/>
    <property type="match status" value="1"/>
</dbReference>
<evidence type="ECO:0000256" key="4">
    <source>
        <dbReference type="ARBA" id="ARBA00023125"/>
    </source>
</evidence>
<evidence type="ECO:0000313" key="12">
    <source>
        <dbReference type="EMBL" id="KKS44385.1"/>
    </source>
</evidence>
<dbReference type="InterPro" id="IPR006359">
    <property type="entry name" value="Tscrpt_elong_fac_GreA"/>
</dbReference>
<dbReference type="GO" id="GO:0032784">
    <property type="term" value="P:regulation of DNA-templated transcription elongation"/>
    <property type="evidence" value="ECO:0007669"/>
    <property type="project" value="UniProtKB-UniRule"/>
</dbReference>
<dbReference type="InterPro" id="IPR018151">
    <property type="entry name" value="TF_GreA/GreB_CS"/>
</dbReference>
<evidence type="ECO:0000256" key="7">
    <source>
        <dbReference type="ARBA" id="ARBA00030776"/>
    </source>
</evidence>
<dbReference type="PIRSF" id="PIRSF006092">
    <property type="entry name" value="GreA_GreB"/>
    <property type="match status" value="1"/>
</dbReference>
<dbReference type="AlphaFoldDB" id="A0A0G0Z6S1"/>
<sequence length="155" mass="17259">MANQTYLSQEGIESLKKELQELKTKKRQEIAKRLQEAKDLGDLSENAEYFEAKEAQSLNESRIAELEELLKNAVVIETPSTEDIVRIGSTIEVKSVPNNAERFTIVGSAEARPQEGKISNESPLGSAFLGRKIGEEIEIKTPGGIVKYKILKIEK</sequence>
<dbReference type="InterPro" id="IPR028624">
    <property type="entry name" value="Tscrpt_elong_fac_GreA/B"/>
</dbReference>
<dbReference type="InterPro" id="IPR036805">
    <property type="entry name" value="Tscrpt_elong_fac_GreA/B_N_sf"/>
</dbReference>
<keyword evidence="8" id="KW-0175">Coiled coil</keyword>
<dbReference type="GO" id="GO:0070063">
    <property type="term" value="F:RNA polymerase binding"/>
    <property type="evidence" value="ECO:0007669"/>
    <property type="project" value="InterPro"/>
</dbReference>
<dbReference type="SUPFAM" id="SSF54534">
    <property type="entry name" value="FKBP-like"/>
    <property type="match status" value="1"/>
</dbReference>
<dbReference type="Proteomes" id="UP000033986">
    <property type="component" value="Unassembled WGS sequence"/>
</dbReference>
<feature type="domain" description="Transcription elongation factor GreA/GreB N-terminal" evidence="11">
    <location>
        <begin position="6"/>
        <end position="75"/>
    </location>
</feature>
<dbReference type="NCBIfam" id="TIGR01462">
    <property type="entry name" value="greA"/>
    <property type="match status" value="1"/>
</dbReference>
<dbReference type="GO" id="GO:0003677">
    <property type="term" value="F:DNA binding"/>
    <property type="evidence" value="ECO:0007669"/>
    <property type="project" value="UniProtKB-UniRule"/>
</dbReference>
<dbReference type="InterPro" id="IPR022691">
    <property type="entry name" value="Tscrpt_elong_fac_GreA/B_N"/>
</dbReference>
<dbReference type="NCBIfam" id="NF001263">
    <property type="entry name" value="PRK00226.1-4"/>
    <property type="match status" value="1"/>
</dbReference>
<keyword evidence="5 8" id="KW-0804">Transcription</keyword>
<gene>
    <name evidence="8" type="primary">greA</name>
    <name evidence="12" type="ORF">UV07_C0009G0044</name>
</gene>
<keyword evidence="12" id="KW-0251">Elongation factor</keyword>
<evidence type="ECO:0000259" key="10">
    <source>
        <dbReference type="Pfam" id="PF01272"/>
    </source>
</evidence>
<evidence type="ECO:0000256" key="3">
    <source>
        <dbReference type="ARBA" id="ARBA00023015"/>
    </source>
</evidence>
<name>A0A0G0Z6S1_9BACT</name>
<comment type="caution">
    <text evidence="12">The sequence shown here is derived from an EMBL/GenBank/DDBJ whole genome shotgun (WGS) entry which is preliminary data.</text>
</comment>
<dbReference type="Gene3D" id="3.10.50.30">
    <property type="entry name" value="Transcription elongation factor, GreA/GreB, C-terminal domain"/>
    <property type="match status" value="1"/>
</dbReference>
<dbReference type="GO" id="GO:0003746">
    <property type="term" value="F:translation elongation factor activity"/>
    <property type="evidence" value="ECO:0007669"/>
    <property type="project" value="UniProtKB-KW"/>
</dbReference>
<accession>A0A0G0Z6S1</accession>